<dbReference type="EMBL" id="FTNU01000008">
    <property type="protein sequence ID" value="SIR93207.1"/>
    <property type="molecule type" value="Genomic_DNA"/>
</dbReference>
<dbReference type="PROSITE" id="PS50931">
    <property type="entry name" value="HTH_LYSR"/>
    <property type="match status" value="1"/>
</dbReference>
<keyword evidence="7" id="KW-1185">Reference proteome</keyword>
<evidence type="ECO:0000313" key="7">
    <source>
        <dbReference type="Proteomes" id="UP000187495"/>
    </source>
</evidence>
<keyword evidence="2" id="KW-0805">Transcription regulation</keyword>
<evidence type="ECO:0000259" key="5">
    <source>
        <dbReference type="PROSITE" id="PS50931"/>
    </source>
</evidence>
<proteinExistence type="inferred from homology"/>
<feature type="domain" description="HTH lysR-type" evidence="5">
    <location>
        <begin position="1"/>
        <end position="60"/>
    </location>
</feature>
<dbReference type="InterPro" id="IPR036390">
    <property type="entry name" value="WH_DNA-bd_sf"/>
</dbReference>
<dbReference type="GO" id="GO:0043565">
    <property type="term" value="F:sequence-specific DNA binding"/>
    <property type="evidence" value="ECO:0007669"/>
    <property type="project" value="TreeGrafter"/>
</dbReference>
<evidence type="ECO:0000256" key="2">
    <source>
        <dbReference type="ARBA" id="ARBA00023015"/>
    </source>
</evidence>
<dbReference type="GO" id="GO:0006351">
    <property type="term" value="P:DNA-templated transcription"/>
    <property type="evidence" value="ECO:0007669"/>
    <property type="project" value="TreeGrafter"/>
</dbReference>
<reference evidence="7" key="1">
    <citation type="submission" date="2017-01" db="EMBL/GenBank/DDBJ databases">
        <authorList>
            <person name="Varghese N."/>
            <person name="Submissions S."/>
        </authorList>
    </citation>
    <scope>NUCLEOTIDE SEQUENCE [LARGE SCALE GENOMIC DNA]</scope>
    <source>
        <strain evidence="7">DSM 21768</strain>
    </source>
</reference>
<dbReference type="SUPFAM" id="SSF46785">
    <property type="entry name" value="Winged helix' DNA-binding domain"/>
    <property type="match status" value="1"/>
</dbReference>
<dbReference type="Gene3D" id="1.10.10.10">
    <property type="entry name" value="Winged helix-like DNA-binding domain superfamily/Winged helix DNA-binding domain"/>
    <property type="match status" value="1"/>
</dbReference>
<dbReference type="GO" id="GO:0003700">
    <property type="term" value="F:DNA-binding transcription factor activity"/>
    <property type="evidence" value="ECO:0007669"/>
    <property type="project" value="InterPro"/>
</dbReference>
<dbReference type="RefSeq" id="WP_076555340.1">
    <property type="nucleotide sequence ID" value="NZ_FTNU01000008.1"/>
</dbReference>
<dbReference type="InterPro" id="IPR058163">
    <property type="entry name" value="LysR-type_TF_proteobact-type"/>
</dbReference>
<dbReference type="InterPro" id="IPR036388">
    <property type="entry name" value="WH-like_DNA-bd_sf"/>
</dbReference>
<dbReference type="PANTHER" id="PTHR30537">
    <property type="entry name" value="HTH-TYPE TRANSCRIPTIONAL REGULATOR"/>
    <property type="match status" value="1"/>
</dbReference>
<evidence type="ECO:0000256" key="4">
    <source>
        <dbReference type="ARBA" id="ARBA00023163"/>
    </source>
</evidence>
<dbReference type="Gene3D" id="3.40.190.290">
    <property type="match status" value="1"/>
</dbReference>
<protein>
    <submittedName>
        <fullName evidence="6">DNA-binding transcriptional regulator, LysR family</fullName>
    </submittedName>
</protein>
<dbReference type="InterPro" id="IPR005119">
    <property type="entry name" value="LysR_subst-bd"/>
</dbReference>
<sequence length="298" mass="34440">MLNKFDAIKYFCSAAETLNFRETANRFAVSPSVITRVINELEETLGEPLFKRSTRHISLTDFGEQFLPNAKQLWQDSEKLFRPKQKRNDMAGIVRITVPSFRHNDEVLTDLLTALEPYPELLIDWREGMEKADQVREKIDIGLRIGLEPDPNFIVRKIAEVGDLLVASRTLVAQLGEPTDLADFEQRYPFAVPINVATGRAWDLILNETDRLQPRKMAFMASDPYSHLQAVRLGKAAGLISEFLAKPYLQSGEWVQLLPQIPIEKWQLYLYRPYQQTTPARVRQVFELLEEILKKHWT</sequence>
<comment type="similarity">
    <text evidence="1">Belongs to the LysR transcriptional regulatory family.</text>
</comment>
<gene>
    <name evidence="6" type="ORF">SAMN02745664_10868</name>
</gene>
<keyword evidence="4" id="KW-0804">Transcription</keyword>
<dbReference type="InterPro" id="IPR000847">
    <property type="entry name" value="LysR_HTH_N"/>
</dbReference>
<evidence type="ECO:0000313" key="6">
    <source>
        <dbReference type="EMBL" id="SIR93207.1"/>
    </source>
</evidence>
<dbReference type="STRING" id="34061.B0189_10560"/>
<evidence type="ECO:0000256" key="3">
    <source>
        <dbReference type="ARBA" id="ARBA00023125"/>
    </source>
</evidence>
<dbReference type="Pfam" id="PF03466">
    <property type="entry name" value="LysR_substrate"/>
    <property type="match status" value="1"/>
</dbReference>
<organism evidence="6 7">
    <name type="scientific">Moraxella cuniculi DSM 21768</name>
    <dbReference type="NCBI Taxonomy" id="1122245"/>
    <lineage>
        <taxon>Bacteria</taxon>
        <taxon>Pseudomonadati</taxon>
        <taxon>Pseudomonadota</taxon>
        <taxon>Gammaproteobacteria</taxon>
        <taxon>Moraxellales</taxon>
        <taxon>Moraxellaceae</taxon>
        <taxon>Moraxella</taxon>
    </lineage>
</organism>
<name>A0A1N7EYR4_9GAMM</name>
<dbReference type="SUPFAM" id="SSF53850">
    <property type="entry name" value="Periplasmic binding protein-like II"/>
    <property type="match status" value="1"/>
</dbReference>
<evidence type="ECO:0000256" key="1">
    <source>
        <dbReference type="ARBA" id="ARBA00009437"/>
    </source>
</evidence>
<dbReference type="AlphaFoldDB" id="A0A1N7EYR4"/>
<dbReference type="Proteomes" id="UP000187495">
    <property type="component" value="Unassembled WGS sequence"/>
</dbReference>
<dbReference type="Pfam" id="PF00126">
    <property type="entry name" value="HTH_1"/>
    <property type="match status" value="1"/>
</dbReference>
<dbReference type="PANTHER" id="PTHR30537:SF5">
    <property type="entry name" value="HTH-TYPE TRANSCRIPTIONAL ACTIVATOR TTDR-RELATED"/>
    <property type="match status" value="1"/>
</dbReference>
<accession>A0A1N7EYR4</accession>
<keyword evidence="3 6" id="KW-0238">DNA-binding</keyword>